<comment type="similarity">
    <text evidence="1">Belongs to the MlaA family.</text>
</comment>
<evidence type="ECO:0000313" key="4">
    <source>
        <dbReference type="Proteomes" id="UP000631034"/>
    </source>
</evidence>
<dbReference type="Pfam" id="PF04333">
    <property type="entry name" value="MlaA"/>
    <property type="match status" value="1"/>
</dbReference>
<dbReference type="GO" id="GO:0120010">
    <property type="term" value="P:intermembrane phospholipid transfer"/>
    <property type="evidence" value="ECO:0007669"/>
    <property type="project" value="TreeGrafter"/>
</dbReference>
<keyword evidence="4" id="KW-1185">Reference proteome</keyword>
<dbReference type="GO" id="GO:0016020">
    <property type="term" value="C:membrane"/>
    <property type="evidence" value="ECO:0007669"/>
    <property type="project" value="InterPro"/>
</dbReference>
<dbReference type="InterPro" id="IPR007428">
    <property type="entry name" value="MlaA"/>
</dbReference>
<accession>A0A8J7CWS3</accession>
<gene>
    <name evidence="3" type="ORF">IHV25_09405</name>
</gene>
<dbReference type="Proteomes" id="UP000631034">
    <property type="component" value="Unassembled WGS sequence"/>
</dbReference>
<dbReference type="PROSITE" id="PS51257">
    <property type="entry name" value="PROKAR_LIPOPROTEIN"/>
    <property type="match status" value="1"/>
</dbReference>
<dbReference type="PANTHER" id="PTHR30035:SF3">
    <property type="entry name" value="INTERMEMBRANE PHOSPHOLIPID TRANSPORT SYSTEM LIPOPROTEIN MLAA"/>
    <property type="match status" value="1"/>
</dbReference>
<organism evidence="3 4">
    <name type="scientific">Phaeovibrio sulfidiphilus</name>
    <dbReference type="NCBI Taxonomy" id="1220600"/>
    <lineage>
        <taxon>Bacteria</taxon>
        <taxon>Pseudomonadati</taxon>
        <taxon>Pseudomonadota</taxon>
        <taxon>Alphaproteobacteria</taxon>
        <taxon>Rhodospirillales</taxon>
        <taxon>Rhodospirillaceae</taxon>
        <taxon>Phaeovibrio</taxon>
    </lineage>
</organism>
<dbReference type="PRINTS" id="PR01805">
    <property type="entry name" value="VACJLIPOPROT"/>
</dbReference>
<name>A0A8J7CWS3_9PROT</name>
<dbReference type="EMBL" id="JACZHT010000008">
    <property type="protein sequence ID" value="MBE1237861.1"/>
    <property type="molecule type" value="Genomic_DNA"/>
</dbReference>
<sequence>MGRSHIDRSRPFGSLARVTAVAVALSFFAGCASTGTQVAGSDQVDDPLEPWNRYVFAVNDFVYMMAQPFIAPYMVLPEGGQRAIDNFLHNLSTPVILLNDLLQGEFSRAWTTTKRFAVNTTVGVLGIADVAADHDMPRHSEDFGQTLGVWGVGDGPYLVLPLLGPSSPRDAVGTGVDIVSDPFFWLPDKTWGNSLQAARAYASLSNDLGQATPQLDALRATSLDFYATIRSLYTQNRRAKVQNLDSATGPFVDYFPDMEDEGPDR</sequence>
<dbReference type="AlphaFoldDB" id="A0A8J7CWS3"/>
<reference evidence="3" key="1">
    <citation type="submission" date="2020-10" db="EMBL/GenBank/DDBJ databases">
        <title>Genome sequence of the unusual species of purple photosynthetic bacteria, Phaeovibrio sulfidiphilus DSM 23193, type strain.</title>
        <authorList>
            <person name="Kyndt J.A."/>
            <person name="Meyer T.E."/>
        </authorList>
    </citation>
    <scope>NUCLEOTIDE SEQUENCE</scope>
    <source>
        <strain evidence="3">DSM 23193</strain>
    </source>
</reference>
<keyword evidence="3" id="KW-0449">Lipoprotein</keyword>
<evidence type="ECO:0000256" key="2">
    <source>
        <dbReference type="ARBA" id="ARBA00022729"/>
    </source>
</evidence>
<proteinExistence type="inferred from homology"/>
<dbReference type="RefSeq" id="WP_192534875.1">
    <property type="nucleotide sequence ID" value="NZ_JACZHT010000008.1"/>
</dbReference>
<keyword evidence="2" id="KW-0732">Signal</keyword>
<protein>
    <submittedName>
        <fullName evidence="3">VacJ family lipoprotein</fullName>
    </submittedName>
</protein>
<evidence type="ECO:0000256" key="1">
    <source>
        <dbReference type="ARBA" id="ARBA00010634"/>
    </source>
</evidence>
<evidence type="ECO:0000313" key="3">
    <source>
        <dbReference type="EMBL" id="MBE1237861.1"/>
    </source>
</evidence>
<comment type="caution">
    <text evidence="3">The sequence shown here is derived from an EMBL/GenBank/DDBJ whole genome shotgun (WGS) entry which is preliminary data.</text>
</comment>
<dbReference type="PANTHER" id="PTHR30035">
    <property type="entry name" value="LIPOPROTEIN VACJ-RELATED"/>
    <property type="match status" value="1"/>
</dbReference>